<comment type="caution">
    <text evidence="7">The sequence shown here is derived from an EMBL/GenBank/DDBJ whole genome shotgun (WGS) entry which is preliminary data.</text>
</comment>
<keyword evidence="8" id="KW-1185">Reference proteome</keyword>
<dbReference type="RefSeq" id="WP_227306316.1">
    <property type="nucleotide sequence ID" value="NZ_JAESVA010000002.1"/>
</dbReference>
<dbReference type="InterPro" id="IPR026282">
    <property type="entry name" value="MJ1563"/>
</dbReference>
<organism evidence="7 8">
    <name type="scientific">Acidisoma cellulosilyticum</name>
    <dbReference type="NCBI Taxonomy" id="2802395"/>
    <lineage>
        <taxon>Bacteria</taxon>
        <taxon>Pseudomonadati</taxon>
        <taxon>Pseudomonadota</taxon>
        <taxon>Alphaproteobacteria</taxon>
        <taxon>Acetobacterales</taxon>
        <taxon>Acidocellaceae</taxon>
        <taxon>Acidisoma</taxon>
    </lineage>
</organism>
<evidence type="ECO:0000256" key="5">
    <source>
        <dbReference type="SAM" id="MobiDB-lite"/>
    </source>
</evidence>
<dbReference type="SUPFAM" id="SSF46785">
    <property type="entry name" value="Winged helix' DNA-binding domain"/>
    <property type="match status" value="1"/>
</dbReference>
<dbReference type="InterPro" id="IPR052362">
    <property type="entry name" value="HTH-GbsR_regulator"/>
</dbReference>
<name>A0A964E2R5_9PROT</name>
<dbReference type="Gene3D" id="1.10.10.10">
    <property type="entry name" value="Winged helix-like DNA-binding domain superfamily/Winged helix DNA-binding domain"/>
    <property type="match status" value="1"/>
</dbReference>
<evidence type="ECO:0000256" key="3">
    <source>
        <dbReference type="ARBA" id="ARBA00023163"/>
    </source>
</evidence>
<reference evidence="7 8" key="1">
    <citation type="journal article" date="2021" name="Microorganisms">
        <title>Acidisoma silvae sp. nov. and Acidisomacellulosilytica sp. nov., Two Acidophilic Bacteria Isolated from Decaying Wood, Hydrolyzing Cellulose and Producing Poly-3-hydroxybutyrate.</title>
        <authorList>
            <person name="Mieszkin S."/>
            <person name="Pouder E."/>
            <person name="Uroz S."/>
            <person name="Simon-Colin C."/>
            <person name="Alain K."/>
        </authorList>
    </citation>
    <scope>NUCLEOTIDE SEQUENCE [LARGE SCALE GENOMIC DNA]</scope>
    <source>
        <strain evidence="7 8">HW T5.17</strain>
    </source>
</reference>
<accession>A0A964E2R5</accession>
<dbReference type="Pfam" id="PF12802">
    <property type="entry name" value="MarR_2"/>
    <property type="match status" value="1"/>
</dbReference>
<dbReference type="InterPro" id="IPR036390">
    <property type="entry name" value="WH_DNA-bd_sf"/>
</dbReference>
<dbReference type="CDD" id="cd00090">
    <property type="entry name" value="HTH_ARSR"/>
    <property type="match status" value="1"/>
</dbReference>
<dbReference type="AlphaFoldDB" id="A0A964E2R5"/>
<feature type="region of interest" description="Disordered" evidence="5">
    <location>
        <begin position="182"/>
        <end position="206"/>
    </location>
</feature>
<keyword evidence="3 4" id="KW-0804">Transcription</keyword>
<dbReference type="PIRSF" id="PIRSF006707">
    <property type="entry name" value="MJ1563"/>
    <property type="match status" value="1"/>
</dbReference>
<feature type="domain" description="HTH marR-type" evidence="6">
    <location>
        <begin position="22"/>
        <end position="81"/>
    </location>
</feature>
<dbReference type="GO" id="GO:0003677">
    <property type="term" value="F:DNA binding"/>
    <property type="evidence" value="ECO:0007669"/>
    <property type="project" value="UniProtKB-UniRule"/>
</dbReference>
<evidence type="ECO:0000313" key="7">
    <source>
        <dbReference type="EMBL" id="MCB8879691.1"/>
    </source>
</evidence>
<dbReference type="PANTHER" id="PTHR38465:SF1">
    <property type="entry name" value="HTH-TYPE TRANSCRIPTIONAL REGULATOR MJ1563-RELATED"/>
    <property type="match status" value="1"/>
</dbReference>
<dbReference type="Proteomes" id="UP000721844">
    <property type="component" value="Unassembled WGS sequence"/>
</dbReference>
<keyword evidence="1 4" id="KW-0805">Transcription regulation</keyword>
<keyword evidence="2 4" id="KW-0238">DNA-binding</keyword>
<dbReference type="EMBL" id="JAESVA010000002">
    <property type="protein sequence ID" value="MCB8879691.1"/>
    <property type="molecule type" value="Genomic_DNA"/>
</dbReference>
<sequence length="206" mass="23638">MELSPVSQAFVLHFGEMGSRWGINRTVGQIYALLFLSARPLAADEIAEALGFSRSNVSMGLKELQSWRLVRLQHLPGDRREHFSTPEDVWQIVRILAEERRKRELDPTLSVLRDLLLNERSNPAEEHAYQRMQQMHDLLELITKWSADIQKLETTQLVELIRMGGRIVRLLELKNRLPIIGSRGSKTTAGREAEQTAYPEPEDAED</sequence>
<dbReference type="InterPro" id="IPR036388">
    <property type="entry name" value="WH-like_DNA-bd_sf"/>
</dbReference>
<dbReference type="InterPro" id="IPR000835">
    <property type="entry name" value="HTH_MarR-typ"/>
</dbReference>
<evidence type="ECO:0000313" key="8">
    <source>
        <dbReference type="Proteomes" id="UP000721844"/>
    </source>
</evidence>
<proteinExistence type="inferred from homology"/>
<protein>
    <recommendedName>
        <fullName evidence="4">HTH-type transcriptional regulator</fullName>
    </recommendedName>
</protein>
<evidence type="ECO:0000259" key="6">
    <source>
        <dbReference type="Pfam" id="PF12802"/>
    </source>
</evidence>
<dbReference type="InterPro" id="IPR011991">
    <property type="entry name" value="ArsR-like_HTH"/>
</dbReference>
<evidence type="ECO:0000256" key="2">
    <source>
        <dbReference type="ARBA" id="ARBA00023125"/>
    </source>
</evidence>
<comment type="similarity">
    <text evidence="4">Belongs to the GbsR family.</text>
</comment>
<dbReference type="PANTHER" id="PTHR38465">
    <property type="entry name" value="HTH-TYPE TRANSCRIPTIONAL REGULATOR MJ1563-RELATED"/>
    <property type="match status" value="1"/>
</dbReference>
<evidence type="ECO:0000256" key="4">
    <source>
        <dbReference type="PIRNR" id="PIRNR006707"/>
    </source>
</evidence>
<gene>
    <name evidence="7" type="ORF">ACELLULO517_05560</name>
</gene>
<evidence type="ECO:0000256" key="1">
    <source>
        <dbReference type="ARBA" id="ARBA00023015"/>
    </source>
</evidence>
<dbReference type="GO" id="GO:0003700">
    <property type="term" value="F:DNA-binding transcription factor activity"/>
    <property type="evidence" value="ECO:0007669"/>
    <property type="project" value="InterPro"/>
</dbReference>